<comment type="caution">
    <text evidence="1">The sequence shown here is derived from an EMBL/GenBank/DDBJ whole genome shotgun (WGS) entry which is preliminary data.</text>
</comment>
<dbReference type="Proteomes" id="UP001497497">
    <property type="component" value="Unassembled WGS sequence"/>
</dbReference>
<keyword evidence="2" id="KW-1185">Reference proteome</keyword>
<dbReference type="AlphaFoldDB" id="A0AAV2HDG0"/>
<proteinExistence type="predicted"/>
<evidence type="ECO:0000313" key="2">
    <source>
        <dbReference type="Proteomes" id="UP001497497"/>
    </source>
</evidence>
<dbReference type="EMBL" id="CAXITT010000098">
    <property type="protein sequence ID" value="CAL1531810.1"/>
    <property type="molecule type" value="Genomic_DNA"/>
</dbReference>
<reference evidence="1 2" key="1">
    <citation type="submission" date="2024-04" db="EMBL/GenBank/DDBJ databases">
        <authorList>
            <consortium name="Genoscope - CEA"/>
            <person name="William W."/>
        </authorList>
    </citation>
    <scope>NUCLEOTIDE SEQUENCE [LARGE SCALE GENOMIC DNA]</scope>
</reference>
<gene>
    <name evidence="1" type="ORF">GSLYS_00005905001</name>
</gene>
<protein>
    <submittedName>
        <fullName evidence="1">Uncharacterized protein</fullName>
    </submittedName>
</protein>
<sequence>MLGSRFGVIVACIAVMSTKGDHSQKPSLTDCTAHVNRCNDNMLNAVIGGGITCGAIESFVECAFHSGCDVPESYQDKWQQLLQMMIDNQGLSCPFTLANLVDPKRNSFGVTRSKSTVLVWASTSLALLRTFFGLH</sequence>
<accession>A0AAV2HDG0</accession>
<name>A0AAV2HDG0_LYMST</name>
<evidence type="ECO:0000313" key="1">
    <source>
        <dbReference type="EMBL" id="CAL1531810.1"/>
    </source>
</evidence>
<organism evidence="1 2">
    <name type="scientific">Lymnaea stagnalis</name>
    <name type="common">Great pond snail</name>
    <name type="synonym">Helix stagnalis</name>
    <dbReference type="NCBI Taxonomy" id="6523"/>
    <lineage>
        <taxon>Eukaryota</taxon>
        <taxon>Metazoa</taxon>
        <taxon>Spiralia</taxon>
        <taxon>Lophotrochozoa</taxon>
        <taxon>Mollusca</taxon>
        <taxon>Gastropoda</taxon>
        <taxon>Heterobranchia</taxon>
        <taxon>Euthyneura</taxon>
        <taxon>Panpulmonata</taxon>
        <taxon>Hygrophila</taxon>
        <taxon>Lymnaeoidea</taxon>
        <taxon>Lymnaeidae</taxon>
        <taxon>Lymnaea</taxon>
    </lineage>
</organism>